<name>A0A6N8KUA5_9SPHI</name>
<dbReference type="InterPro" id="IPR029058">
    <property type="entry name" value="AB_hydrolase_fold"/>
</dbReference>
<proteinExistence type="predicted"/>
<sequence length="337" mass="38268">MLHFARNYPFSIQLGFIFILHVLLFCDAKAQVNSTWDDTAKSKWPPQCEVISIPSSLDQQQQPAYLYRSKKNNQALIISLHTWSGDYTQRDPLVNYCIAADINYLHPNFRGPNNRPEAAGSKQVIQDIDDAIQWAIDSLQLNKEEVHVVGVSGGGFASLLTYMKSKHAIKSFHAFVGIYNLEDWYHESRGRKNVYADHIIAFTSGQQGMPNMEEARNRSPFFMKTPVKQRSQSSLHLYCGMHDGYTGSVPISQTLELYNKVVQDFAGKNSASLVPQQIIYTLLKRRSSPAFPVQQGAFMGRDLIYHNQYKQQVELTVFDGGHEMPEGNVLNLIFSKK</sequence>
<evidence type="ECO:0000313" key="3">
    <source>
        <dbReference type="Proteomes" id="UP000435036"/>
    </source>
</evidence>
<dbReference type="GO" id="GO:0006508">
    <property type="term" value="P:proteolysis"/>
    <property type="evidence" value="ECO:0007669"/>
    <property type="project" value="InterPro"/>
</dbReference>
<accession>A0A6N8KUA5</accession>
<dbReference type="SUPFAM" id="SSF53474">
    <property type="entry name" value="alpha/beta-Hydrolases"/>
    <property type="match status" value="1"/>
</dbReference>
<organism evidence="2 3">
    <name type="scientific">Sphingobacterium humi</name>
    <dbReference type="NCBI Taxonomy" id="1796905"/>
    <lineage>
        <taxon>Bacteria</taxon>
        <taxon>Pseudomonadati</taxon>
        <taxon>Bacteroidota</taxon>
        <taxon>Sphingobacteriia</taxon>
        <taxon>Sphingobacteriales</taxon>
        <taxon>Sphingobacteriaceae</taxon>
        <taxon>Sphingobacterium</taxon>
    </lineage>
</organism>
<protein>
    <submittedName>
        <fullName evidence="2">Prolyl oligopeptidase family serine peptidase</fullName>
    </submittedName>
</protein>
<dbReference type="GO" id="GO:0008236">
    <property type="term" value="F:serine-type peptidase activity"/>
    <property type="evidence" value="ECO:0007669"/>
    <property type="project" value="InterPro"/>
</dbReference>
<evidence type="ECO:0000259" key="1">
    <source>
        <dbReference type="Pfam" id="PF00326"/>
    </source>
</evidence>
<dbReference type="RefSeq" id="WP_160367687.1">
    <property type="nucleotide sequence ID" value="NZ_WSQA01000002.1"/>
</dbReference>
<dbReference type="InterPro" id="IPR001375">
    <property type="entry name" value="Peptidase_S9_cat"/>
</dbReference>
<dbReference type="Pfam" id="PF00326">
    <property type="entry name" value="Peptidase_S9"/>
    <property type="match status" value="1"/>
</dbReference>
<gene>
    <name evidence="2" type="ORF">GQF63_03290</name>
</gene>
<evidence type="ECO:0000313" key="2">
    <source>
        <dbReference type="EMBL" id="MVZ61040.1"/>
    </source>
</evidence>
<dbReference type="Gene3D" id="3.40.50.1820">
    <property type="entry name" value="alpha/beta hydrolase"/>
    <property type="match status" value="1"/>
</dbReference>
<comment type="caution">
    <text evidence="2">The sequence shown here is derived from an EMBL/GenBank/DDBJ whole genome shotgun (WGS) entry which is preliminary data.</text>
</comment>
<keyword evidence="3" id="KW-1185">Reference proteome</keyword>
<dbReference type="AlphaFoldDB" id="A0A6N8KUA5"/>
<feature type="domain" description="Peptidase S9 prolyl oligopeptidase catalytic" evidence="1">
    <location>
        <begin position="122"/>
        <end position="262"/>
    </location>
</feature>
<reference evidence="2 3" key="1">
    <citation type="submission" date="2019-12" db="EMBL/GenBank/DDBJ databases">
        <authorList>
            <person name="Dong K."/>
        </authorList>
    </citation>
    <scope>NUCLEOTIDE SEQUENCE [LARGE SCALE GENOMIC DNA]</scope>
    <source>
        <strain evidence="2 3">JCM 31225</strain>
    </source>
</reference>
<dbReference type="OrthoDB" id="1092902at2"/>
<dbReference type="Proteomes" id="UP000435036">
    <property type="component" value="Unassembled WGS sequence"/>
</dbReference>
<dbReference type="EMBL" id="WSQA01000002">
    <property type="protein sequence ID" value="MVZ61040.1"/>
    <property type="molecule type" value="Genomic_DNA"/>
</dbReference>